<evidence type="ECO:0000313" key="2">
    <source>
        <dbReference type="EMBL" id="EID73524.1"/>
    </source>
</evidence>
<evidence type="ECO:0000313" key="3">
    <source>
        <dbReference type="Proteomes" id="UP000005938"/>
    </source>
</evidence>
<name>I0WAV8_9FLAO</name>
<dbReference type="InterPro" id="IPR045391">
    <property type="entry name" value="DUF6520"/>
</dbReference>
<sequence>MLAFVLAIGMSFAYVKADLAVIQGYIETSPGVWESVDVNCINGNKECRVVFSSDPNTVYMVYPVQNPGEDDKPLTSSSLDPIVLD</sequence>
<dbReference type="Pfam" id="PF20130">
    <property type="entry name" value="DUF6520"/>
    <property type="match status" value="1"/>
</dbReference>
<keyword evidence="3" id="KW-1185">Reference proteome</keyword>
<organism evidence="2 3">
    <name type="scientific">Imtechella halotolerans K1</name>
    <dbReference type="NCBI Taxonomy" id="946077"/>
    <lineage>
        <taxon>Bacteria</taxon>
        <taxon>Pseudomonadati</taxon>
        <taxon>Bacteroidota</taxon>
        <taxon>Flavobacteriia</taxon>
        <taxon>Flavobacteriales</taxon>
        <taxon>Flavobacteriaceae</taxon>
        <taxon>Imtechella</taxon>
    </lineage>
</organism>
<feature type="region of interest" description="Disordered" evidence="1">
    <location>
        <begin position="65"/>
        <end position="85"/>
    </location>
</feature>
<accession>I0WAV8</accession>
<reference evidence="2 3" key="1">
    <citation type="journal article" date="2012" name="J. Bacteriol.">
        <title>Genome Sequence of the Halotolerant Bacterium Imtechella halotolerans K1T.</title>
        <authorList>
            <person name="Kumar S."/>
            <person name="Vikram S."/>
            <person name="Subramanian S."/>
            <person name="Raghava G.P."/>
            <person name="Pinnaka A.K."/>
        </authorList>
    </citation>
    <scope>NUCLEOTIDE SEQUENCE [LARGE SCALE GENOMIC DNA]</scope>
    <source>
        <strain evidence="2 3">K1</strain>
    </source>
</reference>
<protein>
    <submittedName>
        <fullName evidence="2">Uncharacterized protein</fullName>
    </submittedName>
</protein>
<comment type="caution">
    <text evidence="2">The sequence shown here is derived from an EMBL/GenBank/DDBJ whole genome shotgun (WGS) entry which is preliminary data.</text>
</comment>
<evidence type="ECO:0000256" key="1">
    <source>
        <dbReference type="SAM" id="MobiDB-lite"/>
    </source>
</evidence>
<dbReference type="EMBL" id="AJJU01000021">
    <property type="protein sequence ID" value="EID73524.1"/>
    <property type="molecule type" value="Genomic_DNA"/>
</dbReference>
<dbReference type="Proteomes" id="UP000005938">
    <property type="component" value="Unassembled WGS sequence"/>
</dbReference>
<gene>
    <name evidence="2" type="ORF">W5A_10614</name>
</gene>
<proteinExistence type="predicted"/>
<dbReference type="AlphaFoldDB" id="I0WAV8"/>